<name>A0A0A9CAA3_ARUDO</name>
<dbReference type="AlphaFoldDB" id="A0A0A9CAA3"/>
<reference evidence="1" key="2">
    <citation type="journal article" date="2015" name="Data Brief">
        <title>Shoot transcriptome of the giant reed, Arundo donax.</title>
        <authorList>
            <person name="Barrero R.A."/>
            <person name="Guerrero F.D."/>
            <person name="Moolhuijzen P."/>
            <person name="Goolsby J.A."/>
            <person name="Tidwell J."/>
            <person name="Bellgard S.E."/>
            <person name="Bellgard M.I."/>
        </authorList>
    </citation>
    <scope>NUCLEOTIDE SEQUENCE</scope>
    <source>
        <tissue evidence="1">Shoot tissue taken approximately 20 cm above the soil surface</tissue>
    </source>
</reference>
<sequence length="32" mass="3592">MASSRMPCCMLSTSCLASLTYPARPRRSTRQE</sequence>
<protein>
    <submittedName>
        <fullName evidence="1">Uncharacterized protein</fullName>
    </submittedName>
</protein>
<proteinExistence type="predicted"/>
<accession>A0A0A9CAA3</accession>
<organism evidence="1">
    <name type="scientific">Arundo donax</name>
    <name type="common">Giant reed</name>
    <name type="synonym">Donax arundinaceus</name>
    <dbReference type="NCBI Taxonomy" id="35708"/>
    <lineage>
        <taxon>Eukaryota</taxon>
        <taxon>Viridiplantae</taxon>
        <taxon>Streptophyta</taxon>
        <taxon>Embryophyta</taxon>
        <taxon>Tracheophyta</taxon>
        <taxon>Spermatophyta</taxon>
        <taxon>Magnoliopsida</taxon>
        <taxon>Liliopsida</taxon>
        <taxon>Poales</taxon>
        <taxon>Poaceae</taxon>
        <taxon>PACMAD clade</taxon>
        <taxon>Arundinoideae</taxon>
        <taxon>Arundineae</taxon>
        <taxon>Arundo</taxon>
    </lineage>
</organism>
<dbReference type="EMBL" id="GBRH01224681">
    <property type="protein sequence ID" value="JAD73214.1"/>
    <property type="molecule type" value="Transcribed_RNA"/>
</dbReference>
<reference evidence="1" key="1">
    <citation type="submission" date="2014-09" db="EMBL/GenBank/DDBJ databases">
        <authorList>
            <person name="Magalhaes I.L.F."/>
            <person name="Oliveira U."/>
            <person name="Santos F.R."/>
            <person name="Vidigal T.H.D.A."/>
            <person name="Brescovit A.D."/>
            <person name="Santos A.J."/>
        </authorList>
    </citation>
    <scope>NUCLEOTIDE SEQUENCE</scope>
    <source>
        <tissue evidence="1">Shoot tissue taken approximately 20 cm above the soil surface</tissue>
    </source>
</reference>
<evidence type="ECO:0000313" key="1">
    <source>
        <dbReference type="EMBL" id="JAD73214.1"/>
    </source>
</evidence>